<keyword evidence="2" id="KW-1185">Reference proteome</keyword>
<gene>
    <name evidence="1" type="ORF">GR170_13650</name>
</gene>
<evidence type="ECO:0000313" key="2">
    <source>
        <dbReference type="Proteomes" id="UP000477911"/>
    </source>
</evidence>
<reference evidence="1 2" key="1">
    <citation type="submission" date="2019-12" db="EMBL/GenBank/DDBJ databases">
        <authorList>
            <person name="Li M."/>
        </authorList>
    </citation>
    <scope>NUCLEOTIDE SEQUENCE [LARGE SCALE GENOMIC DNA]</scope>
    <source>
        <strain evidence="1 2">GBMRC 2024</strain>
    </source>
</reference>
<protein>
    <submittedName>
        <fullName evidence="1">Uncharacterized protein</fullName>
    </submittedName>
</protein>
<proteinExistence type="predicted"/>
<name>A0A6L7G6F3_9RHOB</name>
<dbReference type="Proteomes" id="UP000477911">
    <property type="component" value="Unassembled WGS sequence"/>
</dbReference>
<sequence length="54" mass="5755">MHRAVRSLPALIVAFPASALRHAARQGRDLAADASFVVTRFPRADLPLPMASGT</sequence>
<comment type="caution">
    <text evidence="1">The sequence shown here is derived from an EMBL/GenBank/DDBJ whole genome shotgun (WGS) entry which is preliminary data.</text>
</comment>
<dbReference type="EMBL" id="WUMU01000015">
    <property type="protein sequence ID" value="MXN18890.1"/>
    <property type="molecule type" value="Genomic_DNA"/>
</dbReference>
<organism evidence="1 2">
    <name type="scientific">Pseudooceanicola albus</name>
    <dbReference type="NCBI Taxonomy" id="2692189"/>
    <lineage>
        <taxon>Bacteria</taxon>
        <taxon>Pseudomonadati</taxon>
        <taxon>Pseudomonadota</taxon>
        <taxon>Alphaproteobacteria</taxon>
        <taxon>Rhodobacterales</taxon>
        <taxon>Paracoccaceae</taxon>
        <taxon>Pseudooceanicola</taxon>
    </lineage>
</organism>
<accession>A0A6L7G6F3</accession>
<dbReference type="RefSeq" id="WP_160895005.1">
    <property type="nucleotide sequence ID" value="NZ_WUMU01000015.1"/>
</dbReference>
<dbReference type="AlphaFoldDB" id="A0A6L7G6F3"/>
<evidence type="ECO:0000313" key="1">
    <source>
        <dbReference type="EMBL" id="MXN18890.1"/>
    </source>
</evidence>